<keyword evidence="1" id="KW-0378">Hydrolase</keyword>
<reference evidence="1" key="1">
    <citation type="submission" date="2021-08" db="EMBL/GenBank/DDBJ databases">
        <title>Chromosome-Level Trichoderma cornu-damae using Hi-C Data.</title>
        <authorList>
            <person name="Kim C.S."/>
        </authorList>
    </citation>
    <scope>NUCLEOTIDE SEQUENCE</scope>
    <source>
        <strain evidence="1">KA19-0412C</strain>
    </source>
</reference>
<organism evidence="1 2">
    <name type="scientific">Trichoderma cornu-damae</name>
    <dbReference type="NCBI Taxonomy" id="654480"/>
    <lineage>
        <taxon>Eukaryota</taxon>
        <taxon>Fungi</taxon>
        <taxon>Dikarya</taxon>
        <taxon>Ascomycota</taxon>
        <taxon>Pezizomycotina</taxon>
        <taxon>Sordariomycetes</taxon>
        <taxon>Hypocreomycetidae</taxon>
        <taxon>Hypocreales</taxon>
        <taxon>Hypocreaceae</taxon>
        <taxon>Trichoderma</taxon>
    </lineage>
</organism>
<evidence type="ECO:0000313" key="2">
    <source>
        <dbReference type="Proteomes" id="UP000827724"/>
    </source>
</evidence>
<dbReference type="EMBL" id="JAIWOZ010000001">
    <property type="protein sequence ID" value="KAH6609982.1"/>
    <property type="molecule type" value="Genomic_DNA"/>
</dbReference>
<protein>
    <submittedName>
        <fullName evidence="1">Glycoside hydrolase family 16 protein</fullName>
    </submittedName>
</protein>
<name>A0A9P8TZE9_9HYPO</name>
<evidence type="ECO:0000313" key="1">
    <source>
        <dbReference type="EMBL" id="KAH6609982.1"/>
    </source>
</evidence>
<sequence length="41" mass="4515">MRPLRQMTILLNVAIGGDVCGGKIPQEGYYDMVVYNLSVAE</sequence>
<dbReference type="Proteomes" id="UP000827724">
    <property type="component" value="Unassembled WGS sequence"/>
</dbReference>
<accession>A0A9P8TZE9</accession>
<comment type="caution">
    <text evidence="1">The sequence shown here is derived from an EMBL/GenBank/DDBJ whole genome shotgun (WGS) entry which is preliminary data.</text>
</comment>
<dbReference type="GO" id="GO:0016787">
    <property type="term" value="F:hydrolase activity"/>
    <property type="evidence" value="ECO:0007669"/>
    <property type="project" value="UniProtKB-KW"/>
</dbReference>
<gene>
    <name evidence="1" type="ORF">Trco_000002</name>
</gene>
<dbReference type="AlphaFoldDB" id="A0A9P8TZE9"/>
<keyword evidence="2" id="KW-1185">Reference proteome</keyword>
<proteinExistence type="predicted"/>
<dbReference type="OrthoDB" id="192832at2759"/>